<dbReference type="EMBL" id="CP126446">
    <property type="protein sequence ID" value="WIF99960.1"/>
    <property type="molecule type" value="Genomic_DNA"/>
</dbReference>
<evidence type="ECO:0000256" key="7">
    <source>
        <dbReference type="ARBA" id="ARBA00022795"/>
    </source>
</evidence>
<accession>A0ABY8V1Y5</accession>
<organism evidence="12 13">
    <name type="scientific">Pontibacillus chungwhensis</name>
    <dbReference type="NCBI Taxonomy" id="265426"/>
    <lineage>
        <taxon>Bacteria</taxon>
        <taxon>Bacillati</taxon>
        <taxon>Bacillota</taxon>
        <taxon>Bacilli</taxon>
        <taxon>Bacillales</taxon>
        <taxon>Bacillaceae</taxon>
        <taxon>Pontibacillus</taxon>
    </lineage>
</organism>
<gene>
    <name evidence="12" type="primary">fliJ</name>
    <name evidence="12" type="ORF">QNI29_09970</name>
</gene>
<dbReference type="InterPro" id="IPR012823">
    <property type="entry name" value="Flagell_FliJ"/>
</dbReference>
<evidence type="ECO:0000256" key="4">
    <source>
        <dbReference type="ARBA" id="ARBA00022448"/>
    </source>
</evidence>
<keyword evidence="4" id="KW-0813">Transport</keyword>
<keyword evidence="12" id="KW-0282">Flagellum</keyword>
<keyword evidence="12" id="KW-0969">Cilium</keyword>
<evidence type="ECO:0000256" key="6">
    <source>
        <dbReference type="ARBA" id="ARBA00022500"/>
    </source>
</evidence>
<comment type="subcellular location">
    <subcellularLocation>
        <location evidence="1">Cell membrane</location>
        <topology evidence="1">Peripheral membrane protein</topology>
        <orientation evidence="1">Cytoplasmic side</orientation>
    </subcellularLocation>
</comment>
<protein>
    <recommendedName>
        <fullName evidence="3">Flagellar FliJ protein</fullName>
    </recommendedName>
</protein>
<evidence type="ECO:0000256" key="3">
    <source>
        <dbReference type="ARBA" id="ARBA00020392"/>
    </source>
</evidence>
<keyword evidence="9" id="KW-0472">Membrane</keyword>
<keyword evidence="8" id="KW-0653">Protein transport</keyword>
<dbReference type="InterPro" id="IPR053716">
    <property type="entry name" value="Flag_assembly_chemotaxis_eff"/>
</dbReference>
<feature type="coiled-coil region" evidence="11">
    <location>
        <begin position="73"/>
        <end position="100"/>
    </location>
</feature>
<keyword evidence="11" id="KW-0175">Coiled coil</keyword>
<evidence type="ECO:0000256" key="11">
    <source>
        <dbReference type="SAM" id="Coils"/>
    </source>
</evidence>
<evidence type="ECO:0000256" key="8">
    <source>
        <dbReference type="ARBA" id="ARBA00022927"/>
    </source>
</evidence>
<evidence type="ECO:0000256" key="9">
    <source>
        <dbReference type="ARBA" id="ARBA00023136"/>
    </source>
</evidence>
<dbReference type="Gene3D" id="1.10.287.1700">
    <property type="match status" value="1"/>
</dbReference>
<keyword evidence="10" id="KW-1006">Bacterial flagellum protein export</keyword>
<evidence type="ECO:0000256" key="10">
    <source>
        <dbReference type="ARBA" id="ARBA00023225"/>
    </source>
</evidence>
<evidence type="ECO:0000256" key="5">
    <source>
        <dbReference type="ARBA" id="ARBA00022475"/>
    </source>
</evidence>
<comment type="similarity">
    <text evidence="2">Belongs to the FliJ family.</text>
</comment>
<keyword evidence="7" id="KW-1005">Bacterial flagellum biogenesis</keyword>
<name>A0ABY8V1Y5_9BACI</name>
<keyword evidence="6" id="KW-0145">Chemotaxis</keyword>
<sequence length="147" mass="17411">MTSLSTFHKLLDLKEQDKHVAQKNYQDSMDQFEDVATRLYQLLKKKENAEAYYEAEVQKGLSITALHSHHAYIEQLSQQIEEVQQVVQEARNNMNDKQGMLSESHIEYKKYELLINRKVEQQQIKVQTFEKQMMDEISVQQYINQGN</sequence>
<evidence type="ECO:0000256" key="2">
    <source>
        <dbReference type="ARBA" id="ARBA00010004"/>
    </source>
</evidence>
<keyword evidence="5" id="KW-1003">Cell membrane</keyword>
<dbReference type="NCBIfam" id="TIGR02473">
    <property type="entry name" value="flagell_FliJ"/>
    <property type="match status" value="1"/>
</dbReference>
<proteinExistence type="inferred from homology"/>
<evidence type="ECO:0000313" key="13">
    <source>
        <dbReference type="Proteomes" id="UP001236652"/>
    </source>
</evidence>
<dbReference type="RefSeq" id="WP_231416345.1">
    <property type="nucleotide sequence ID" value="NZ_CP126446.1"/>
</dbReference>
<keyword evidence="12" id="KW-0966">Cell projection</keyword>
<reference evidence="12 13" key="1">
    <citation type="submission" date="2023-05" db="EMBL/GenBank/DDBJ databases">
        <title>Comparative genomics reveals the evidence of polycyclic aromatic hydrocarbons degradation in moderately halophilic genus Pontibacillus.</title>
        <authorList>
            <person name="Yang H."/>
            <person name="Qian Z."/>
        </authorList>
    </citation>
    <scope>NUCLEOTIDE SEQUENCE [LARGE SCALE GENOMIC DNA]</scope>
    <source>
        <strain evidence="13">HN14</strain>
    </source>
</reference>
<evidence type="ECO:0000313" key="12">
    <source>
        <dbReference type="EMBL" id="WIF99960.1"/>
    </source>
</evidence>
<dbReference type="Proteomes" id="UP001236652">
    <property type="component" value="Chromosome"/>
</dbReference>
<dbReference type="Pfam" id="PF02050">
    <property type="entry name" value="FliJ"/>
    <property type="match status" value="1"/>
</dbReference>
<keyword evidence="13" id="KW-1185">Reference proteome</keyword>
<evidence type="ECO:0000256" key="1">
    <source>
        <dbReference type="ARBA" id="ARBA00004413"/>
    </source>
</evidence>